<evidence type="ECO:0000256" key="2">
    <source>
        <dbReference type="ARBA" id="ARBA00006464"/>
    </source>
</evidence>
<organism evidence="9 10">
    <name type="scientific">Paraburkholderia lycopersici</name>
    <dbReference type="NCBI Taxonomy" id="416944"/>
    <lineage>
        <taxon>Bacteria</taxon>
        <taxon>Pseudomonadati</taxon>
        <taxon>Pseudomonadota</taxon>
        <taxon>Betaproteobacteria</taxon>
        <taxon>Burkholderiales</taxon>
        <taxon>Burkholderiaceae</taxon>
        <taxon>Paraburkholderia</taxon>
    </lineage>
</organism>
<dbReference type="Proteomes" id="UP000198908">
    <property type="component" value="Unassembled WGS sequence"/>
</dbReference>
<feature type="transmembrane region" description="Helical" evidence="7">
    <location>
        <begin position="50"/>
        <end position="71"/>
    </location>
</feature>
<dbReference type="RefSeq" id="WP_092002433.1">
    <property type="nucleotide sequence ID" value="NZ_FMYQ01000026.1"/>
</dbReference>
<keyword evidence="6 7" id="KW-0472">Membrane</keyword>
<evidence type="ECO:0000256" key="7">
    <source>
        <dbReference type="SAM" id="Phobius"/>
    </source>
</evidence>
<protein>
    <submittedName>
        <fullName evidence="9">Undecaprenyl-phosphate glucose phosphotransferase</fullName>
    </submittedName>
</protein>
<dbReference type="NCBIfam" id="TIGR03025">
    <property type="entry name" value="EPS_sugtrans"/>
    <property type="match status" value="1"/>
</dbReference>
<comment type="similarity">
    <text evidence="2">Belongs to the bacterial sugar transferase family.</text>
</comment>
<dbReference type="GO" id="GO:0089702">
    <property type="term" value="F:undecaprenyl-phosphate glucose phosphotransferase activity"/>
    <property type="evidence" value="ECO:0007669"/>
    <property type="project" value="TreeGrafter"/>
</dbReference>
<comment type="subcellular location">
    <subcellularLocation>
        <location evidence="1">Membrane</location>
        <topology evidence="1">Multi-pass membrane protein</topology>
    </subcellularLocation>
</comment>
<evidence type="ECO:0000256" key="1">
    <source>
        <dbReference type="ARBA" id="ARBA00004141"/>
    </source>
</evidence>
<feature type="transmembrane region" description="Helical" evidence="7">
    <location>
        <begin position="284"/>
        <end position="304"/>
    </location>
</feature>
<dbReference type="PANTHER" id="PTHR30576:SF21">
    <property type="entry name" value="UDP-GLUCOSE:UNDECAPRENYL-PHOSPHATE GLUCOSE-1-PHOSPHATE TRANSFERASE"/>
    <property type="match status" value="1"/>
</dbReference>
<dbReference type="PANTHER" id="PTHR30576">
    <property type="entry name" value="COLANIC BIOSYNTHESIS UDP-GLUCOSE LIPID CARRIER TRANSFERASE"/>
    <property type="match status" value="1"/>
</dbReference>
<evidence type="ECO:0000256" key="5">
    <source>
        <dbReference type="ARBA" id="ARBA00022989"/>
    </source>
</evidence>
<dbReference type="GO" id="GO:0009242">
    <property type="term" value="P:colanic acid biosynthetic process"/>
    <property type="evidence" value="ECO:0007669"/>
    <property type="project" value="TreeGrafter"/>
</dbReference>
<dbReference type="EMBL" id="FMYQ01000026">
    <property type="protein sequence ID" value="SDD82612.1"/>
    <property type="molecule type" value="Genomic_DNA"/>
</dbReference>
<dbReference type="AlphaFoldDB" id="A0A1G6XX63"/>
<dbReference type="Pfam" id="PF02397">
    <property type="entry name" value="Bac_transf"/>
    <property type="match status" value="1"/>
</dbReference>
<keyword evidence="5 7" id="KW-1133">Transmembrane helix</keyword>
<evidence type="ECO:0000259" key="8">
    <source>
        <dbReference type="Pfam" id="PF02397"/>
    </source>
</evidence>
<feature type="transmembrane region" description="Helical" evidence="7">
    <location>
        <begin position="83"/>
        <end position="103"/>
    </location>
</feature>
<dbReference type="STRING" id="416944.SAMN05421548_12657"/>
<gene>
    <name evidence="9" type="ORF">SAMN05421548_12657</name>
</gene>
<keyword evidence="3 9" id="KW-0808">Transferase</keyword>
<keyword evidence="10" id="KW-1185">Reference proteome</keyword>
<dbReference type="Pfam" id="PF13727">
    <property type="entry name" value="CoA_binding_3"/>
    <property type="match status" value="1"/>
</dbReference>
<evidence type="ECO:0000256" key="6">
    <source>
        <dbReference type="ARBA" id="ARBA00023136"/>
    </source>
</evidence>
<evidence type="ECO:0000256" key="3">
    <source>
        <dbReference type="ARBA" id="ARBA00022679"/>
    </source>
</evidence>
<accession>A0A1G6XX63</accession>
<dbReference type="OrthoDB" id="9808602at2"/>
<dbReference type="Gene3D" id="3.40.50.720">
    <property type="entry name" value="NAD(P)-binding Rossmann-like Domain"/>
    <property type="match status" value="1"/>
</dbReference>
<feature type="domain" description="Bacterial sugar transferase" evidence="8">
    <location>
        <begin position="278"/>
        <end position="461"/>
    </location>
</feature>
<name>A0A1G6XX63_9BURK</name>
<evidence type="ECO:0000256" key="4">
    <source>
        <dbReference type="ARBA" id="ARBA00022692"/>
    </source>
</evidence>
<evidence type="ECO:0000313" key="9">
    <source>
        <dbReference type="EMBL" id="SDD82612.1"/>
    </source>
</evidence>
<dbReference type="GO" id="GO:0016020">
    <property type="term" value="C:membrane"/>
    <property type="evidence" value="ECO:0007669"/>
    <property type="project" value="UniProtKB-SubCell"/>
</dbReference>
<reference evidence="10" key="1">
    <citation type="submission" date="2016-09" db="EMBL/GenBank/DDBJ databases">
        <authorList>
            <person name="Varghese N."/>
            <person name="Submissions S."/>
        </authorList>
    </citation>
    <scope>NUCLEOTIDE SEQUENCE [LARGE SCALE GENOMIC DNA]</scope>
    <source>
        <strain evidence="10">TNe-862</strain>
    </source>
</reference>
<dbReference type="InterPro" id="IPR017475">
    <property type="entry name" value="EPS_sugar_tfrase"/>
</dbReference>
<dbReference type="InterPro" id="IPR017473">
    <property type="entry name" value="Undecaprenyl-P_gluc_Ptfrase"/>
</dbReference>
<dbReference type="NCBIfam" id="TIGR03023">
    <property type="entry name" value="WcaJ_sugtrans"/>
    <property type="match status" value="1"/>
</dbReference>
<evidence type="ECO:0000313" key="10">
    <source>
        <dbReference type="Proteomes" id="UP000198908"/>
    </source>
</evidence>
<feature type="transmembrane region" description="Helical" evidence="7">
    <location>
        <begin position="115"/>
        <end position="136"/>
    </location>
</feature>
<sequence>MLSTAHTDTSVHIWNGGTLARFSDAAVIAAGAVLTTGSLRISDWSGCDSALVSISILVSLMLFPACGMYCISRQRVFWRCVCVPMLAWLFALCASCFCVMALHHAYRPSIEWLETWAFVSATGVVLPRVVAHGVCLRLMGQGTRIRTVAVVGNSGHCQQLIRKVSTTRDSMYRVTAVFDTDPQAHANPPGLPTFRDREAFAAYIRNTRIEELWLAVPLSEGQTIIPFLRLFRSDLINIRFIPDVSGLTVFNASMANLDGTSAINLVASPVSSHWLIGKELFDRVFALCVVLFLAPVFLAIAVAVKYSSPGPVLFIQRRKGANGKIFNIYKFRSMRVHVEAEGVLKQATRNDPRITRVGAFLRRTSLDELPQFLNVLRGEMSIVGPRPHAIEHDELYRDIVDGYIHRYRIKPGITGWAQINGFRGETDRIEKMQGRVAHDLYYLRNWSFWLDVRIVIATIFKGLVHRNAY</sequence>
<keyword evidence="4 7" id="KW-0812">Transmembrane</keyword>
<dbReference type="InterPro" id="IPR003362">
    <property type="entry name" value="Bact_transf"/>
</dbReference>
<proteinExistence type="inferred from homology"/>